<dbReference type="EMBL" id="BTFZ01000001">
    <property type="protein sequence ID" value="GMM32816.1"/>
    <property type="molecule type" value="Genomic_DNA"/>
</dbReference>
<dbReference type="PANTHER" id="PTHR22957">
    <property type="entry name" value="TBC1 DOMAIN FAMILY MEMBER GTPASE-ACTIVATING PROTEIN"/>
    <property type="match status" value="1"/>
</dbReference>
<dbReference type="GO" id="GO:0006886">
    <property type="term" value="P:intracellular protein transport"/>
    <property type="evidence" value="ECO:0007669"/>
    <property type="project" value="TreeGrafter"/>
</dbReference>
<dbReference type="AlphaFoldDB" id="A0AAV5QDT8"/>
<evidence type="ECO:0000313" key="3">
    <source>
        <dbReference type="EMBL" id="GMM32816.1"/>
    </source>
</evidence>
<dbReference type="Gene3D" id="1.10.8.270">
    <property type="entry name" value="putative rabgap domain of human tbc1 domain family member 14 like domains"/>
    <property type="match status" value="1"/>
</dbReference>
<reference evidence="3 4" key="1">
    <citation type="journal article" date="2023" name="Elife">
        <title>Identification of key yeast species and microbe-microbe interactions impacting larval growth of Drosophila in the wild.</title>
        <authorList>
            <person name="Mure A."/>
            <person name="Sugiura Y."/>
            <person name="Maeda R."/>
            <person name="Honda K."/>
            <person name="Sakurai N."/>
            <person name="Takahashi Y."/>
            <person name="Watada M."/>
            <person name="Katoh T."/>
            <person name="Gotoh A."/>
            <person name="Gotoh Y."/>
            <person name="Taniguchi I."/>
            <person name="Nakamura K."/>
            <person name="Hayashi T."/>
            <person name="Katayama T."/>
            <person name="Uemura T."/>
            <person name="Hattori Y."/>
        </authorList>
    </citation>
    <scope>NUCLEOTIDE SEQUENCE [LARGE SCALE GENOMIC DNA]</scope>
    <source>
        <strain evidence="3 4">SC-9</strain>
    </source>
</reference>
<dbReference type="InterPro" id="IPR035969">
    <property type="entry name" value="Rab-GAP_TBC_sf"/>
</dbReference>
<sequence length="504" mass="58331">MDLLWKVKNTLKEYKTIGELKTGVLTGSYTDNNPDFSRCFLWKAVFLLQTLEIPEWEKNLDASRSTYSFLSKQYRPPFSLLDSQSPYFEKPRMEAIEQKPQSSPPRTVNPNKKSNLLKRSSLDKSASSLSTAESPLSVPSGSNTSLRTSSISSAVTPLNGESSTTDSDVNELNAIIIDIERTFPGHPLFRDPEIKKGIVRVLFVWYKLNQDVGYRQGMHEIISTIFMVVHAESFAKPLNGFSDDNDSQIFEIFNQNEIYADVFHMFTIFMINPQASFYSEANLLDNCAKFDQLLHDFDYDLYYYLNRKLKLESQIWLIRWLRLMLIRELTLSTVLPIWDKLISFQKIKNFSNLTSNSDFNTIVSIIVLLLLLNIKKELLLGCQDYGDVLKLLLNYPVAKVFKNKSLTKDFDDDFNLAEVEIDDHVMEFINSLFNEAVLVFNSRRNLKAIGKFLNEKYNAEFINLYQERKGPAETTFIEDDEVLDKLRFQNRLTERVRNALNNKK</sequence>
<comment type="caution">
    <text evidence="3">The sequence shown here is derived from an EMBL/GenBank/DDBJ whole genome shotgun (WGS) entry which is preliminary data.</text>
</comment>
<dbReference type="Pfam" id="PF00566">
    <property type="entry name" value="RabGAP-TBC"/>
    <property type="match status" value="1"/>
</dbReference>
<proteinExistence type="predicted"/>
<dbReference type="SUPFAM" id="SSF47923">
    <property type="entry name" value="Ypt/Rab-GAP domain of gyp1p"/>
    <property type="match status" value="2"/>
</dbReference>
<feature type="compositionally biased region" description="Low complexity" evidence="1">
    <location>
        <begin position="117"/>
        <end position="130"/>
    </location>
</feature>
<organism evidence="3 4">
    <name type="scientific">Saccharomycopsis crataegensis</name>
    <dbReference type="NCBI Taxonomy" id="43959"/>
    <lineage>
        <taxon>Eukaryota</taxon>
        <taxon>Fungi</taxon>
        <taxon>Dikarya</taxon>
        <taxon>Ascomycota</taxon>
        <taxon>Saccharomycotina</taxon>
        <taxon>Saccharomycetes</taxon>
        <taxon>Saccharomycopsidaceae</taxon>
        <taxon>Saccharomycopsis</taxon>
    </lineage>
</organism>
<dbReference type="Gene3D" id="1.10.472.80">
    <property type="entry name" value="Ypt/Rab-GAP domain of gyp1p, domain 3"/>
    <property type="match status" value="1"/>
</dbReference>
<accession>A0AAV5QDT8</accession>
<evidence type="ECO:0000259" key="2">
    <source>
        <dbReference type="PROSITE" id="PS50086"/>
    </source>
</evidence>
<dbReference type="RefSeq" id="XP_064849816.1">
    <property type="nucleotide sequence ID" value="XM_064993744.1"/>
</dbReference>
<evidence type="ECO:0000256" key="1">
    <source>
        <dbReference type="SAM" id="MobiDB-lite"/>
    </source>
</evidence>
<name>A0AAV5QDT8_9ASCO</name>
<dbReference type="InterPro" id="IPR000195">
    <property type="entry name" value="Rab-GAP-TBC_dom"/>
</dbReference>
<gene>
    <name evidence="3" type="ORF">DASC09_001410</name>
</gene>
<keyword evidence="4" id="KW-1185">Reference proteome</keyword>
<feature type="domain" description="Rab-GAP TBC" evidence="2">
    <location>
        <begin position="32"/>
        <end position="345"/>
    </location>
</feature>
<dbReference type="Proteomes" id="UP001360560">
    <property type="component" value="Unassembled WGS sequence"/>
</dbReference>
<dbReference type="GO" id="GO:0005096">
    <property type="term" value="F:GTPase activator activity"/>
    <property type="evidence" value="ECO:0007669"/>
    <property type="project" value="TreeGrafter"/>
</dbReference>
<protein>
    <recommendedName>
        <fullName evidence="2">Rab-GAP TBC domain-containing protein</fullName>
    </recommendedName>
</protein>
<feature type="region of interest" description="Disordered" evidence="1">
    <location>
        <begin position="96"/>
        <end position="166"/>
    </location>
</feature>
<dbReference type="GeneID" id="90070795"/>
<dbReference type="SMART" id="SM00164">
    <property type="entry name" value="TBC"/>
    <property type="match status" value="1"/>
</dbReference>
<dbReference type="PROSITE" id="PS50086">
    <property type="entry name" value="TBC_RABGAP"/>
    <property type="match status" value="1"/>
</dbReference>
<dbReference type="PANTHER" id="PTHR22957:SF27">
    <property type="entry name" value="TBC1 DOMAIN FAMILY MEMBER 13"/>
    <property type="match status" value="1"/>
</dbReference>
<evidence type="ECO:0000313" key="4">
    <source>
        <dbReference type="Proteomes" id="UP001360560"/>
    </source>
</evidence>
<feature type="compositionally biased region" description="Low complexity" evidence="1">
    <location>
        <begin position="140"/>
        <end position="156"/>
    </location>
</feature>
<feature type="compositionally biased region" description="Polar residues" evidence="1">
    <location>
        <begin position="99"/>
        <end position="114"/>
    </location>
</feature>